<sequence length="135" mass="16157">MDYDIPVPDADLVDQDYEFAFLEQIKELEMLSASEATIRQLLLEMGQDDRQHLRNDMDCHEGVAEQVHKRKEYDDEESSREGMKRRCVEIEGMKRALREIEERKRELKRQFEGIFEDVDEVERGREKRQCTDDES</sequence>
<dbReference type="EMBL" id="MK071983">
    <property type="protein sequence ID" value="AYV76332.1"/>
    <property type="molecule type" value="Genomic_DNA"/>
</dbReference>
<organism evidence="3">
    <name type="scientific">Terrestrivirus sp</name>
    <dbReference type="NCBI Taxonomy" id="2487775"/>
    <lineage>
        <taxon>Viruses</taxon>
        <taxon>Varidnaviria</taxon>
        <taxon>Bamfordvirae</taxon>
        <taxon>Nucleocytoviricota</taxon>
        <taxon>Megaviricetes</taxon>
        <taxon>Imitervirales</taxon>
        <taxon>Mimiviridae</taxon>
        <taxon>Klosneuvirinae</taxon>
    </lineage>
</organism>
<gene>
    <name evidence="3" type="ORF">Terrestrivirus5_154</name>
</gene>
<evidence type="ECO:0000313" key="3">
    <source>
        <dbReference type="EMBL" id="AYV76332.1"/>
    </source>
</evidence>
<keyword evidence="1" id="KW-0175">Coiled coil</keyword>
<evidence type="ECO:0000256" key="1">
    <source>
        <dbReference type="SAM" id="Coils"/>
    </source>
</evidence>
<reference evidence="3" key="1">
    <citation type="submission" date="2018-10" db="EMBL/GenBank/DDBJ databases">
        <title>Hidden diversity of soil giant viruses.</title>
        <authorList>
            <person name="Schulz F."/>
            <person name="Alteio L."/>
            <person name="Goudeau D."/>
            <person name="Ryan E.M."/>
            <person name="Malmstrom R.R."/>
            <person name="Blanchard J."/>
            <person name="Woyke T."/>
        </authorList>
    </citation>
    <scope>NUCLEOTIDE SEQUENCE</scope>
    <source>
        <strain evidence="3">TEV1</strain>
    </source>
</reference>
<protein>
    <submittedName>
        <fullName evidence="3">Uncharacterized protein</fullName>
    </submittedName>
</protein>
<feature type="region of interest" description="Disordered" evidence="2">
    <location>
        <begin position="63"/>
        <end position="83"/>
    </location>
</feature>
<feature type="coiled-coil region" evidence="1">
    <location>
        <begin position="90"/>
        <end position="117"/>
    </location>
</feature>
<name>A0A3G4ZN94_9VIRU</name>
<evidence type="ECO:0000256" key="2">
    <source>
        <dbReference type="SAM" id="MobiDB-lite"/>
    </source>
</evidence>
<proteinExistence type="predicted"/>
<accession>A0A3G4ZN94</accession>